<dbReference type="Pfam" id="PF01917">
    <property type="entry name" value="Flagellin_arch-type"/>
    <property type="match status" value="1"/>
</dbReference>
<keyword evidence="1" id="KW-1133">Transmembrane helix</keyword>
<dbReference type="PANTHER" id="PTHR42200">
    <property type="entry name" value="ARCHAEAL FLAGELLA-RELATED PROTEIN F-RELATED"/>
    <property type="match status" value="1"/>
</dbReference>
<evidence type="ECO:0000256" key="1">
    <source>
        <dbReference type="SAM" id="Phobius"/>
    </source>
</evidence>
<proteinExistence type="predicted"/>
<dbReference type="InterPro" id="IPR002774">
    <property type="entry name" value="Flagellin_arc-type"/>
</dbReference>
<protein>
    <submittedName>
        <fullName evidence="2">Flagellin</fullName>
    </submittedName>
</protein>
<keyword evidence="1" id="KW-0812">Transmembrane</keyword>
<dbReference type="AlphaFoldDB" id="A0ABD6CCA2"/>
<evidence type="ECO:0000313" key="3">
    <source>
        <dbReference type="Proteomes" id="UP001597119"/>
    </source>
</evidence>
<keyword evidence="2" id="KW-0966">Cell projection</keyword>
<keyword evidence="2" id="KW-0282">Flagellum</keyword>
<keyword evidence="1" id="KW-0472">Membrane</keyword>
<gene>
    <name evidence="2" type="ORF">ACFR9U_13375</name>
</gene>
<dbReference type="RefSeq" id="WP_247380321.1">
    <property type="nucleotide sequence ID" value="NZ_JALLGV010000008.1"/>
</dbReference>
<dbReference type="PANTHER" id="PTHR42200:SF2">
    <property type="entry name" value="ARCHAEAL FLAGELLA-RELATED PROTEIN F"/>
    <property type="match status" value="1"/>
</dbReference>
<dbReference type="EMBL" id="JBHUDJ010000006">
    <property type="protein sequence ID" value="MFD1587972.1"/>
    <property type="molecule type" value="Genomic_DNA"/>
</dbReference>
<evidence type="ECO:0000313" key="2">
    <source>
        <dbReference type="EMBL" id="MFD1587972.1"/>
    </source>
</evidence>
<dbReference type="Proteomes" id="UP001597119">
    <property type="component" value="Unassembled WGS sequence"/>
</dbReference>
<feature type="transmembrane region" description="Helical" evidence="1">
    <location>
        <begin position="6"/>
        <end position="27"/>
    </location>
</feature>
<comment type="caution">
    <text evidence="2">The sequence shown here is derived from an EMBL/GenBank/DDBJ whole genome shotgun (WGS) entry which is preliminary data.</text>
</comment>
<keyword evidence="3" id="KW-1185">Reference proteome</keyword>
<sequence length="157" mass="17192">MGFSVSGSAAIVFAGMFIAFSIFYGAASNSFERVAEAQHDNSDRVVDQRNVDIEIVYYERSDTTPNRLTILVNNTGSKVVNVEETDLIVDNEYLVPDDTTVIQTDGSQPDTNLWAPGEQLNITVRGDSLYESDRVKIVTEHGIADTVIVSGETQVVL</sequence>
<reference evidence="2 3" key="1">
    <citation type="journal article" date="2019" name="Int. J. Syst. Evol. Microbiol.">
        <title>The Global Catalogue of Microorganisms (GCM) 10K type strain sequencing project: providing services to taxonomists for standard genome sequencing and annotation.</title>
        <authorList>
            <consortium name="The Broad Institute Genomics Platform"/>
            <consortium name="The Broad Institute Genome Sequencing Center for Infectious Disease"/>
            <person name="Wu L."/>
            <person name="Ma J."/>
        </authorList>
    </citation>
    <scope>NUCLEOTIDE SEQUENCE [LARGE SCALE GENOMIC DNA]</scope>
    <source>
        <strain evidence="2 3">CGMCC 1.12125</strain>
    </source>
</reference>
<keyword evidence="2" id="KW-0969">Cilium</keyword>
<name>A0ABD6CCA2_9EURY</name>
<accession>A0ABD6CCA2</accession>
<organism evidence="2 3">
    <name type="scientific">Halorientalis brevis</name>
    <dbReference type="NCBI Taxonomy" id="1126241"/>
    <lineage>
        <taxon>Archaea</taxon>
        <taxon>Methanobacteriati</taxon>
        <taxon>Methanobacteriota</taxon>
        <taxon>Stenosarchaea group</taxon>
        <taxon>Halobacteria</taxon>
        <taxon>Halobacteriales</taxon>
        <taxon>Haloarculaceae</taxon>
        <taxon>Halorientalis</taxon>
    </lineage>
</organism>